<protein>
    <submittedName>
        <fullName evidence="2">Calcium-transporting ATPase</fullName>
        <ecNumber evidence="2">3.6.3.8</ecNumber>
    </submittedName>
</protein>
<evidence type="ECO:0000313" key="3">
    <source>
        <dbReference type="Proteomes" id="UP000033079"/>
    </source>
</evidence>
<keyword evidence="2" id="KW-0378">Hydrolase</keyword>
<dbReference type="EMBL" id="CP009530">
    <property type="protein sequence ID" value="AKB56859.1"/>
    <property type="molecule type" value="Genomic_DNA"/>
</dbReference>
<organism evidence="2 3">
    <name type="scientific">Methanosarcina barkeri 227</name>
    <dbReference type="NCBI Taxonomy" id="1434106"/>
    <lineage>
        <taxon>Archaea</taxon>
        <taxon>Methanobacteriati</taxon>
        <taxon>Methanobacteriota</taxon>
        <taxon>Stenosarchaea group</taxon>
        <taxon>Methanomicrobia</taxon>
        <taxon>Methanosarcinales</taxon>
        <taxon>Methanosarcinaceae</taxon>
        <taxon>Methanosarcina</taxon>
    </lineage>
</organism>
<dbReference type="PANTHER" id="PTHR42861">
    <property type="entry name" value="CALCIUM-TRANSPORTING ATPASE"/>
    <property type="match status" value="1"/>
</dbReference>
<feature type="domain" description="P-type ATPase A" evidence="1">
    <location>
        <begin position="49"/>
        <end position="112"/>
    </location>
</feature>
<proteinExistence type="predicted"/>
<evidence type="ECO:0000259" key="1">
    <source>
        <dbReference type="Pfam" id="PF00122"/>
    </source>
</evidence>
<dbReference type="PATRIC" id="fig|1434106.5.peg.413"/>
<dbReference type="InterPro" id="IPR008250">
    <property type="entry name" value="ATPase_P-typ_transduc_dom_A_sf"/>
</dbReference>
<gene>
    <name evidence="2" type="ORF">MSBR2_0343</name>
</gene>
<dbReference type="Proteomes" id="UP000033079">
    <property type="component" value="Chromosome"/>
</dbReference>
<dbReference type="Pfam" id="PF00122">
    <property type="entry name" value="E1-E2_ATPase"/>
    <property type="match status" value="1"/>
</dbReference>
<dbReference type="InterPro" id="IPR023298">
    <property type="entry name" value="ATPase_P-typ_TM_dom_sf"/>
</dbReference>
<dbReference type="HOGENOM" id="CLU_2177866_0_0_2"/>
<name>A0A0E3QY96_METBA</name>
<dbReference type="Gene3D" id="2.70.150.10">
    <property type="entry name" value="Calcium-transporting ATPase, cytoplasmic transduction domain A"/>
    <property type="match status" value="1"/>
</dbReference>
<reference evidence="2 3" key="1">
    <citation type="submission" date="2014-07" db="EMBL/GenBank/DDBJ databases">
        <title>Methanogenic archaea and the global carbon cycle.</title>
        <authorList>
            <person name="Henriksen J.R."/>
            <person name="Luke J."/>
            <person name="Reinhart S."/>
            <person name="Benedict M.N."/>
            <person name="Youngblut N.D."/>
            <person name="Metcalf M.E."/>
            <person name="Whitaker R.J."/>
            <person name="Metcalf W.W."/>
        </authorList>
    </citation>
    <scope>NUCLEOTIDE SEQUENCE [LARGE SCALE GENOMIC DNA]</scope>
    <source>
        <strain evidence="2 3">227</strain>
    </source>
</reference>
<dbReference type="SUPFAM" id="SSF81653">
    <property type="entry name" value="Calcium ATPase, transduction domain A"/>
    <property type="match status" value="1"/>
</dbReference>
<dbReference type="InterPro" id="IPR059000">
    <property type="entry name" value="ATPase_P-type_domA"/>
</dbReference>
<accession>A0A0E3QY96</accession>
<dbReference type="KEGG" id="mbar:MSBR2_0343"/>
<dbReference type="GO" id="GO:0016787">
    <property type="term" value="F:hydrolase activity"/>
    <property type="evidence" value="ECO:0007669"/>
    <property type="project" value="UniProtKB-KW"/>
</dbReference>
<dbReference type="EC" id="3.6.3.8" evidence="2"/>
<sequence>MAAAVNQLFTGKWVTTLVLVSLTVFNAVLGLRVESKAEASLAALAGTMKNVVRVRREGEVKEIEAEGLVPGDIVLMEAGNVVSADGRLFVAATIEIEEAALTGESVATLKDTATITVPRFPWATA</sequence>
<evidence type="ECO:0000313" key="2">
    <source>
        <dbReference type="EMBL" id="AKB56859.1"/>
    </source>
</evidence>
<dbReference type="Gene3D" id="1.20.1110.10">
    <property type="entry name" value="Calcium-transporting ATPase, transmembrane domain"/>
    <property type="match status" value="1"/>
</dbReference>
<dbReference type="AlphaFoldDB" id="A0A0E3QY96"/>
<dbReference type="SUPFAM" id="SSF81665">
    <property type="entry name" value="Calcium ATPase, transmembrane domain M"/>
    <property type="match status" value="1"/>
</dbReference>